<dbReference type="PANTHER" id="PTHR43477:SF1">
    <property type="entry name" value="DIHYDROANTICAPSIN 7-DEHYDROGENASE"/>
    <property type="match status" value="1"/>
</dbReference>
<dbReference type="AlphaFoldDB" id="A0A0F3IU80"/>
<dbReference type="Pfam" id="PF13561">
    <property type="entry name" value="adh_short_C2"/>
    <property type="match status" value="1"/>
</dbReference>
<feature type="domain" description="Ketoreductase" evidence="3">
    <location>
        <begin position="2"/>
        <end position="170"/>
    </location>
</feature>
<dbReference type="GO" id="GO:0016491">
    <property type="term" value="F:oxidoreductase activity"/>
    <property type="evidence" value="ECO:0007669"/>
    <property type="project" value="UniProtKB-KW"/>
</dbReference>
<dbReference type="SMART" id="SM00822">
    <property type="entry name" value="PKS_KR"/>
    <property type="match status" value="1"/>
</dbReference>
<dbReference type="PRINTS" id="PR00081">
    <property type="entry name" value="GDHRDH"/>
</dbReference>
<reference evidence="4 5" key="1">
    <citation type="submission" date="2015-03" db="EMBL/GenBank/DDBJ databases">
        <title>Draft genome sequence of Elstera litoralis.</title>
        <authorList>
            <person name="Rahalkar M.C."/>
            <person name="Dhakephalkar P.K."/>
            <person name="Pore S.D."/>
            <person name="Arora P."/>
            <person name="Kapse N.G."/>
            <person name="Pandit P.S."/>
        </authorList>
    </citation>
    <scope>NUCLEOTIDE SEQUENCE [LARGE SCALE GENOMIC DNA]</scope>
    <source>
        <strain evidence="4 5">Dia-1</strain>
    </source>
</reference>
<dbReference type="PANTHER" id="PTHR43477">
    <property type="entry name" value="DIHYDROANTICAPSIN 7-DEHYDROGENASE"/>
    <property type="match status" value="1"/>
</dbReference>
<dbReference type="CDD" id="cd05233">
    <property type="entry name" value="SDR_c"/>
    <property type="match status" value="1"/>
</dbReference>
<dbReference type="EMBL" id="LAJY01000154">
    <property type="protein sequence ID" value="KJV10098.1"/>
    <property type="molecule type" value="Genomic_DNA"/>
</dbReference>
<sequence length="239" mass="24068">MAPTLIIGPGGIGAALARNLHKNGQSVALIGRRAAALAPLAQELNAPYAVADAMDAVGLKAAIAQLGGDGLSGLAYLVGSIPLKPLARLTEADFLDAFRLNALGAALAVQAAQPFLTPGAGVVLVSSVAVAQGFANHAAIAMAKGAIEGLTRSLAAELAPKLRVNAIAPSLTQTPLAEPFTKNEAMAKGIAALHPIPRLGEAEEVAELAAFLLDPARAGWITGQVFAVDGGRSTLRVKG</sequence>
<dbReference type="InterPro" id="IPR057326">
    <property type="entry name" value="KR_dom"/>
</dbReference>
<comment type="caution">
    <text evidence="4">The sequence shown here is derived from an EMBL/GenBank/DDBJ whole genome shotgun (WGS) entry which is preliminary data.</text>
</comment>
<evidence type="ECO:0000313" key="4">
    <source>
        <dbReference type="EMBL" id="KJV10098.1"/>
    </source>
</evidence>
<dbReference type="OrthoDB" id="9803333at2"/>
<keyword evidence="2" id="KW-0560">Oxidoreductase</keyword>
<proteinExistence type="inferred from homology"/>
<dbReference type="RefSeq" id="WP_045775246.1">
    <property type="nucleotide sequence ID" value="NZ_LAJY01000154.1"/>
</dbReference>
<dbReference type="Proteomes" id="UP000033774">
    <property type="component" value="Unassembled WGS sequence"/>
</dbReference>
<dbReference type="InterPro" id="IPR002347">
    <property type="entry name" value="SDR_fam"/>
</dbReference>
<gene>
    <name evidence="4" type="ORF">VZ95_07160</name>
</gene>
<dbReference type="InterPro" id="IPR051122">
    <property type="entry name" value="SDR_DHRS6-like"/>
</dbReference>
<evidence type="ECO:0000256" key="1">
    <source>
        <dbReference type="ARBA" id="ARBA00006484"/>
    </source>
</evidence>
<dbReference type="InterPro" id="IPR036291">
    <property type="entry name" value="NAD(P)-bd_dom_sf"/>
</dbReference>
<evidence type="ECO:0000256" key="2">
    <source>
        <dbReference type="ARBA" id="ARBA00023002"/>
    </source>
</evidence>
<protein>
    <submittedName>
        <fullName evidence="4">Short-chain dehydrogenase</fullName>
    </submittedName>
</protein>
<organism evidence="4 5">
    <name type="scientific">Elstera litoralis</name>
    <dbReference type="NCBI Taxonomy" id="552518"/>
    <lineage>
        <taxon>Bacteria</taxon>
        <taxon>Pseudomonadati</taxon>
        <taxon>Pseudomonadota</taxon>
        <taxon>Alphaproteobacteria</taxon>
        <taxon>Rhodospirillales</taxon>
        <taxon>Rhodospirillaceae</taxon>
        <taxon>Elstera</taxon>
    </lineage>
</organism>
<name>A0A0F3IU80_9PROT</name>
<comment type="similarity">
    <text evidence="1">Belongs to the short-chain dehydrogenases/reductases (SDR) family.</text>
</comment>
<accession>A0A0F3IU80</accession>
<dbReference type="Gene3D" id="3.40.50.720">
    <property type="entry name" value="NAD(P)-binding Rossmann-like Domain"/>
    <property type="match status" value="1"/>
</dbReference>
<keyword evidence="5" id="KW-1185">Reference proteome</keyword>
<dbReference type="SUPFAM" id="SSF51735">
    <property type="entry name" value="NAD(P)-binding Rossmann-fold domains"/>
    <property type="match status" value="1"/>
</dbReference>
<dbReference type="PATRIC" id="fig|552518.3.peg.606"/>
<evidence type="ECO:0000259" key="3">
    <source>
        <dbReference type="SMART" id="SM00822"/>
    </source>
</evidence>
<evidence type="ECO:0000313" key="5">
    <source>
        <dbReference type="Proteomes" id="UP000033774"/>
    </source>
</evidence>